<dbReference type="SUPFAM" id="SSF82866">
    <property type="entry name" value="Multidrug efflux transporter AcrB transmembrane domain"/>
    <property type="match status" value="1"/>
</dbReference>
<evidence type="ECO:0008006" key="14">
    <source>
        <dbReference type="Google" id="ProtNLM"/>
    </source>
</evidence>
<comment type="subcellular location">
    <subcellularLocation>
        <location evidence="1">Cell membrane</location>
        <topology evidence="1">Multi-pass membrane protein</topology>
    </subcellularLocation>
</comment>
<keyword evidence="5" id="KW-0653">Protein transport</keyword>
<dbReference type="Gene3D" id="1.20.1640.10">
    <property type="entry name" value="Multidrug efflux transporter AcrB transmembrane domain"/>
    <property type="match status" value="1"/>
</dbReference>
<evidence type="ECO:0000256" key="8">
    <source>
        <dbReference type="ARBA" id="ARBA00023136"/>
    </source>
</evidence>
<feature type="transmembrane region" description="Helical" evidence="9">
    <location>
        <begin position="489"/>
        <end position="508"/>
    </location>
</feature>
<evidence type="ECO:0000256" key="9">
    <source>
        <dbReference type="SAM" id="Phobius"/>
    </source>
</evidence>
<sequence>MNKNLRWKLLSIVGIVALAGWSVYPPEEKVRLGLDLKGGVHMVLRVQTDDALRIETETSMERVREVLEVRSIGVGAMAMESPTRFRIESISPAQDAEFRAITDEQLLVLYRRESGAGGRYAFEMRPNMAVSLREESVRQALQTIERRVNELGVNEPIVAPHGVGGDQILVQLPGVSDVARAKEIIRSTALLELKLVEQGPAISRETLLQANGGRLPDGMEVVPGTDDTLTPGAAPQSVFYLVRRVAAITGRDLRTARSTLDEYNQPAVSFLLNGDGARKFGDITSQNIGRQLAIILDGRVYSAPRIESRITDEGRITGYFSQEEAADLGLVLRSGALPASLTYLEERRVGPTLGADSVRAGILASVTGLLLVAFFMLVYYKLAGINAILSVALNLLILLGVMAYLNATMTLPGIAGFILTIGMGIDSNVLIFERIKEELASAKNVRLAVAAGFDRVFLTILDTHVASLIAAAFLFQFGTGPIRGFATTLFFGLLSNVFTAVFVSRTLFETILARRRVARLSI</sequence>
<dbReference type="InterPro" id="IPR055344">
    <property type="entry name" value="SecD_SecF_C_bact"/>
</dbReference>
<dbReference type="Pfam" id="PF07549">
    <property type="entry name" value="Sec_GG"/>
    <property type="match status" value="1"/>
</dbReference>
<name>A0A381U1G9_9ZZZZ</name>
<gene>
    <name evidence="13" type="ORF">METZ01_LOCUS73147</name>
</gene>
<accession>A0A381U1G9</accession>
<evidence type="ECO:0000256" key="3">
    <source>
        <dbReference type="ARBA" id="ARBA00022475"/>
    </source>
</evidence>
<dbReference type="Gene3D" id="3.30.70.3400">
    <property type="match status" value="2"/>
</dbReference>
<evidence type="ECO:0000256" key="6">
    <source>
        <dbReference type="ARBA" id="ARBA00022989"/>
    </source>
</evidence>
<protein>
    <recommendedName>
        <fullName evidence="14">Protein translocase subunit SecD</fullName>
    </recommendedName>
</protein>
<evidence type="ECO:0000259" key="11">
    <source>
        <dbReference type="Pfam" id="PF21760"/>
    </source>
</evidence>
<dbReference type="HAMAP" id="MF_01463_B">
    <property type="entry name" value="SecD_B"/>
    <property type="match status" value="1"/>
</dbReference>
<dbReference type="PANTHER" id="PTHR30081">
    <property type="entry name" value="PROTEIN-EXPORT MEMBRANE PROTEIN SEC"/>
    <property type="match status" value="1"/>
</dbReference>
<dbReference type="Pfam" id="PF22599">
    <property type="entry name" value="SecDF_P1_head"/>
    <property type="match status" value="1"/>
</dbReference>
<dbReference type="Pfam" id="PF02355">
    <property type="entry name" value="SecD_SecF_C"/>
    <property type="match status" value="1"/>
</dbReference>
<dbReference type="Pfam" id="PF21760">
    <property type="entry name" value="SecD_1st"/>
    <property type="match status" value="1"/>
</dbReference>
<feature type="transmembrane region" description="Helical" evidence="9">
    <location>
        <begin position="456"/>
        <end position="477"/>
    </location>
</feature>
<evidence type="ECO:0000256" key="2">
    <source>
        <dbReference type="ARBA" id="ARBA00022448"/>
    </source>
</evidence>
<dbReference type="AlphaFoldDB" id="A0A381U1G9"/>
<evidence type="ECO:0000313" key="13">
    <source>
        <dbReference type="EMBL" id="SVA20293.1"/>
    </source>
</evidence>
<feature type="transmembrane region" description="Helical" evidence="9">
    <location>
        <begin position="387"/>
        <end position="407"/>
    </location>
</feature>
<evidence type="ECO:0000256" key="1">
    <source>
        <dbReference type="ARBA" id="ARBA00004651"/>
    </source>
</evidence>
<evidence type="ECO:0000256" key="4">
    <source>
        <dbReference type="ARBA" id="ARBA00022692"/>
    </source>
</evidence>
<dbReference type="FunFam" id="1.20.1640.10:FF:000004">
    <property type="entry name" value="Protein translocase subunit SecD"/>
    <property type="match status" value="1"/>
</dbReference>
<keyword evidence="8 9" id="KW-0472">Membrane</keyword>
<dbReference type="EMBL" id="UINC01005280">
    <property type="protein sequence ID" value="SVA20293.1"/>
    <property type="molecule type" value="Genomic_DNA"/>
</dbReference>
<dbReference type="InterPro" id="IPR048631">
    <property type="entry name" value="SecD_1st"/>
</dbReference>
<reference evidence="13" key="1">
    <citation type="submission" date="2018-05" db="EMBL/GenBank/DDBJ databases">
        <authorList>
            <person name="Lanie J.A."/>
            <person name="Ng W.-L."/>
            <person name="Kazmierczak K.M."/>
            <person name="Andrzejewski T.M."/>
            <person name="Davidsen T.M."/>
            <person name="Wayne K.J."/>
            <person name="Tettelin H."/>
            <person name="Glass J.I."/>
            <person name="Rusch D."/>
            <person name="Podicherti R."/>
            <person name="Tsui H.-C.T."/>
            <person name="Winkler M.E."/>
        </authorList>
    </citation>
    <scope>NUCLEOTIDE SEQUENCE</scope>
</reference>
<keyword evidence="6 9" id="KW-1133">Transmembrane helix</keyword>
<proteinExistence type="inferred from homology"/>
<dbReference type="NCBIfam" id="TIGR00916">
    <property type="entry name" value="2A0604s01"/>
    <property type="match status" value="1"/>
</dbReference>
<dbReference type="InterPro" id="IPR054384">
    <property type="entry name" value="SecDF_P1_head"/>
</dbReference>
<feature type="transmembrane region" description="Helical" evidence="9">
    <location>
        <begin position="360"/>
        <end position="380"/>
    </location>
</feature>
<evidence type="ECO:0000256" key="5">
    <source>
        <dbReference type="ARBA" id="ARBA00022927"/>
    </source>
</evidence>
<dbReference type="InterPro" id="IPR005791">
    <property type="entry name" value="SecD"/>
</dbReference>
<feature type="domain" description="Protein export membrane protein SecD/SecF C-terminal" evidence="10">
    <location>
        <begin position="342"/>
        <end position="510"/>
    </location>
</feature>
<keyword evidence="3" id="KW-1003">Cell membrane</keyword>
<keyword evidence="2" id="KW-0813">Transport</keyword>
<feature type="transmembrane region" description="Helical" evidence="9">
    <location>
        <begin position="413"/>
        <end position="435"/>
    </location>
</feature>
<keyword evidence="4 9" id="KW-0812">Transmembrane</keyword>
<dbReference type="GO" id="GO:0005886">
    <property type="term" value="C:plasma membrane"/>
    <property type="evidence" value="ECO:0007669"/>
    <property type="project" value="UniProtKB-SubCell"/>
</dbReference>
<dbReference type="NCBIfam" id="TIGR01129">
    <property type="entry name" value="secD"/>
    <property type="match status" value="1"/>
</dbReference>
<feature type="transmembrane region" description="Helical" evidence="9">
    <location>
        <begin position="7"/>
        <end position="24"/>
    </location>
</feature>
<organism evidence="13">
    <name type="scientific">marine metagenome</name>
    <dbReference type="NCBI Taxonomy" id="408172"/>
    <lineage>
        <taxon>unclassified sequences</taxon>
        <taxon>metagenomes</taxon>
        <taxon>ecological metagenomes</taxon>
    </lineage>
</organism>
<dbReference type="Gene3D" id="3.30.1360.200">
    <property type="match status" value="1"/>
</dbReference>
<evidence type="ECO:0000256" key="7">
    <source>
        <dbReference type="ARBA" id="ARBA00023010"/>
    </source>
</evidence>
<evidence type="ECO:0000259" key="12">
    <source>
        <dbReference type="Pfam" id="PF22599"/>
    </source>
</evidence>
<feature type="domain" description="Protein translocase subunit SecDF P1" evidence="11">
    <location>
        <begin position="137"/>
        <end position="197"/>
    </location>
</feature>
<dbReference type="InterPro" id="IPR048634">
    <property type="entry name" value="SecD_SecF_C"/>
</dbReference>
<dbReference type="PANTHER" id="PTHR30081:SF1">
    <property type="entry name" value="PROTEIN TRANSLOCASE SUBUNIT SECD"/>
    <property type="match status" value="1"/>
</dbReference>
<evidence type="ECO:0000259" key="10">
    <source>
        <dbReference type="Pfam" id="PF02355"/>
    </source>
</evidence>
<dbReference type="GO" id="GO:0015450">
    <property type="term" value="F:protein-transporting ATPase activity"/>
    <property type="evidence" value="ECO:0007669"/>
    <property type="project" value="InterPro"/>
</dbReference>
<dbReference type="InterPro" id="IPR022813">
    <property type="entry name" value="SecD/SecF_arch_bac"/>
</dbReference>
<dbReference type="GO" id="GO:0006886">
    <property type="term" value="P:intracellular protein transport"/>
    <property type="evidence" value="ECO:0007669"/>
    <property type="project" value="InterPro"/>
</dbReference>
<keyword evidence="7" id="KW-0811">Translocation</keyword>
<dbReference type="InterPro" id="IPR022646">
    <property type="entry name" value="SecD/SecF_CS"/>
</dbReference>
<feature type="domain" description="SecDF P1 head subdomain" evidence="12">
    <location>
        <begin position="237"/>
        <end position="339"/>
    </location>
</feature>